<protein>
    <submittedName>
        <fullName evidence="2">SusF/SusE family outer membrane protein</fullName>
    </submittedName>
</protein>
<dbReference type="PROSITE" id="PS51257">
    <property type="entry name" value="PROKAR_LIPOPROTEIN"/>
    <property type="match status" value="1"/>
</dbReference>
<evidence type="ECO:0000313" key="2">
    <source>
        <dbReference type="EMBL" id="NBL64599.1"/>
    </source>
</evidence>
<dbReference type="InterPro" id="IPR025970">
    <property type="entry name" value="SusE"/>
</dbReference>
<sequence>MKNITKSIIALFTVFAVACSSDDVEDRPVIMPVDAPVLLAPENGNSYVLTVENATMQAERFVWSAANFDQDVAITYEVEIDSTGHDFDNPASLGSTVGGSQLSVSVETLNNAVSSVGGMAFEEGTFDVRVKASVNGTFEPMYSNVMTISVTPYVALDPELFMVGAIQGSYGLGEWDNTTAIPMRYVGNGTTKVFEAYVKVNTGQGFKFIGEQGTWDNGNYGTIGGAQDGVLENSGGSSDLKVADVDGPGLYYVRVDIDALTYKAVKMNWGVIGDATPAGWGDETPMTYDFATNLYTFTGTLANGELKMRSKNVGQAIYSEDWKFAVGNSAEKFAYDTGAPNFPITAGSYTITLSIDFDGTATVTGL</sequence>
<feature type="domain" description="SusE outer membrane protein" evidence="1">
    <location>
        <begin position="27"/>
        <end position="131"/>
    </location>
</feature>
<evidence type="ECO:0000259" key="1">
    <source>
        <dbReference type="Pfam" id="PF14292"/>
    </source>
</evidence>
<accession>A0ABW9Z7E7</accession>
<dbReference type="Proteomes" id="UP000798602">
    <property type="component" value="Unassembled WGS sequence"/>
</dbReference>
<organism evidence="2 3">
    <name type="scientific">Flavobacterium ichthyis</name>
    <dbReference type="NCBI Taxonomy" id="2698827"/>
    <lineage>
        <taxon>Bacteria</taxon>
        <taxon>Pseudomonadati</taxon>
        <taxon>Bacteroidota</taxon>
        <taxon>Flavobacteriia</taxon>
        <taxon>Flavobacteriales</taxon>
        <taxon>Flavobacteriaceae</taxon>
        <taxon>Flavobacterium</taxon>
    </lineage>
</organism>
<name>A0ABW9Z7E7_9FLAO</name>
<dbReference type="RefSeq" id="WP_166536426.1">
    <property type="nucleotide sequence ID" value="NZ_JAABLM010000005.1"/>
</dbReference>
<comment type="caution">
    <text evidence="2">The sequence shown here is derived from an EMBL/GenBank/DDBJ whole genome shotgun (WGS) entry which is preliminary data.</text>
</comment>
<reference evidence="3" key="1">
    <citation type="submission" date="2020-01" db="EMBL/GenBank/DDBJ databases">
        <title>Sphingomonas sp. strain CSW-10.</title>
        <authorList>
            <person name="Chen W.-M."/>
        </authorList>
    </citation>
    <scope>NUCLEOTIDE SEQUENCE [LARGE SCALE GENOMIC DNA]</scope>
    <source>
        <strain evidence="3">NST-5</strain>
    </source>
</reference>
<proteinExistence type="predicted"/>
<dbReference type="Gene3D" id="2.60.40.3620">
    <property type="match status" value="2"/>
</dbReference>
<gene>
    <name evidence="2" type="ORF">GV828_05220</name>
</gene>
<dbReference type="EMBL" id="JAABLM010000005">
    <property type="protein sequence ID" value="NBL64599.1"/>
    <property type="molecule type" value="Genomic_DNA"/>
</dbReference>
<keyword evidence="3" id="KW-1185">Reference proteome</keyword>
<evidence type="ECO:0000313" key="3">
    <source>
        <dbReference type="Proteomes" id="UP000798602"/>
    </source>
</evidence>
<dbReference type="Pfam" id="PF14292">
    <property type="entry name" value="SusE"/>
    <property type="match status" value="1"/>
</dbReference>